<dbReference type="EMBL" id="JBJJXI010000091">
    <property type="protein sequence ID" value="KAL3394636.1"/>
    <property type="molecule type" value="Genomic_DNA"/>
</dbReference>
<accession>A0ABD2WN93</accession>
<evidence type="ECO:0000256" key="2">
    <source>
        <dbReference type="SAM" id="MobiDB-lite"/>
    </source>
</evidence>
<evidence type="ECO:0008006" key="5">
    <source>
        <dbReference type="Google" id="ProtNLM"/>
    </source>
</evidence>
<name>A0ABD2WN93_9HYME</name>
<evidence type="ECO:0000313" key="3">
    <source>
        <dbReference type="EMBL" id="KAL3394636.1"/>
    </source>
</evidence>
<organism evidence="3 4">
    <name type="scientific">Trichogramma kaykai</name>
    <dbReference type="NCBI Taxonomy" id="54128"/>
    <lineage>
        <taxon>Eukaryota</taxon>
        <taxon>Metazoa</taxon>
        <taxon>Ecdysozoa</taxon>
        <taxon>Arthropoda</taxon>
        <taxon>Hexapoda</taxon>
        <taxon>Insecta</taxon>
        <taxon>Pterygota</taxon>
        <taxon>Neoptera</taxon>
        <taxon>Endopterygota</taxon>
        <taxon>Hymenoptera</taxon>
        <taxon>Apocrita</taxon>
        <taxon>Proctotrupomorpha</taxon>
        <taxon>Chalcidoidea</taxon>
        <taxon>Trichogrammatidae</taxon>
        <taxon>Trichogramma</taxon>
    </lineage>
</organism>
<comment type="caution">
    <text evidence="3">The sequence shown here is derived from an EMBL/GenBank/DDBJ whole genome shotgun (WGS) entry which is preliminary data.</text>
</comment>
<dbReference type="AlphaFoldDB" id="A0ABD2WN93"/>
<reference evidence="3 4" key="1">
    <citation type="journal article" date="2024" name="bioRxiv">
        <title>A reference genome for Trichogramma kaykai: A tiny desert-dwelling parasitoid wasp with competing sex-ratio distorters.</title>
        <authorList>
            <person name="Culotta J."/>
            <person name="Lindsey A.R."/>
        </authorList>
    </citation>
    <scope>NUCLEOTIDE SEQUENCE [LARGE SCALE GENOMIC DNA]</scope>
    <source>
        <strain evidence="3 4">KSX58</strain>
    </source>
</reference>
<protein>
    <recommendedName>
        <fullName evidence="5">DUF4806 domain-containing protein</fullName>
    </recommendedName>
</protein>
<dbReference type="PANTHER" id="PTHR34153:SF2">
    <property type="entry name" value="SI:CH211-262H13.3-RELATED"/>
    <property type="match status" value="1"/>
</dbReference>
<dbReference type="PANTHER" id="PTHR34153">
    <property type="entry name" value="SI:CH211-262H13.3-RELATED-RELATED"/>
    <property type="match status" value="1"/>
</dbReference>
<feature type="region of interest" description="Disordered" evidence="2">
    <location>
        <begin position="102"/>
        <end position="202"/>
    </location>
</feature>
<evidence type="ECO:0000256" key="1">
    <source>
        <dbReference type="SAM" id="Coils"/>
    </source>
</evidence>
<gene>
    <name evidence="3" type="ORF">TKK_011141</name>
</gene>
<evidence type="ECO:0000313" key="4">
    <source>
        <dbReference type="Proteomes" id="UP001627154"/>
    </source>
</evidence>
<proteinExistence type="predicted"/>
<keyword evidence="1" id="KW-0175">Coiled coil</keyword>
<dbReference type="Proteomes" id="UP001627154">
    <property type="component" value="Unassembled WGS sequence"/>
</dbReference>
<feature type="coiled-coil region" evidence="1">
    <location>
        <begin position="211"/>
        <end position="238"/>
    </location>
</feature>
<sequence length="376" mass="43084">MFDHYNPDRWIWCVVQFKQEGTLFVVPNNWILSNGKECYWPPFKTDQKVLKASEKRVNPCCITWDLLEIEENIDHAVFGEKSLGTIILELLMPNHEIELREDVEPPQKKFRNDELDGDCSFSSTEPDDSVPNKGDEQAKKVASPAGVPDGHSDNHSNDSAASTSWDEENPGPSNHKQKSKTSIQSNLLPVSKRTPLGGNSSSNNDIIMRSLEEILLNQAQIKNDLMNLQNNNASIQDLIDTDEMFTNILKLKTMEEFLQFELNLAEDKHFLSKAKKYLNGFGGKDGHFTTRNILAALMTDDLAMKFNFKGKVRKQIKKMGIEQTRIYKKIVEPVVLHKTNQNYTRTEIKKSTETWLKEAKKRYFCSLQEKGQNEKN</sequence>
<keyword evidence="4" id="KW-1185">Reference proteome</keyword>
<feature type="compositionally biased region" description="Basic and acidic residues" evidence="2">
    <location>
        <begin position="102"/>
        <end position="114"/>
    </location>
</feature>